<evidence type="ECO:0000259" key="6">
    <source>
        <dbReference type="Pfam" id="PF00171"/>
    </source>
</evidence>
<evidence type="ECO:0000256" key="3">
    <source>
        <dbReference type="ARBA" id="ARBA00023002"/>
    </source>
</evidence>
<gene>
    <name evidence="7" type="ORF">LOD99_2730</name>
</gene>
<dbReference type="InterPro" id="IPR016161">
    <property type="entry name" value="Ald_DH/histidinol_DH"/>
</dbReference>
<dbReference type="EC" id="1.2.1.88" evidence="2"/>
<evidence type="ECO:0000256" key="1">
    <source>
        <dbReference type="ARBA" id="ARBA00004786"/>
    </source>
</evidence>
<evidence type="ECO:0000313" key="7">
    <source>
        <dbReference type="EMBL" id="KAI6654851.1"/>
    </source>
</evidence>
<dbReference type="GO" id="GO:0010133">
    <property type="term" value="P:L-proline catabolic process to L-glutamate"/>
    <property type="evidence" value="ECO:0007669"/>
    <property type="project" value="TreeGrafter"/>
</dbReference>
<keyword evidence="4" id="KW-0520">NAD</keyword>
<dbReference type="InterPro" id="IPR016162">
    <property type="entry name" value="Ald_DH_N"/>
</dbReference>
<comment type="catalytic activity">
    <reaction evidence="5">
        <text>L-glutamate 5-semialdehyde + NAD(+) + H2O = L-glutamate + NADH + 2 H(+)</text>
        <dbReference type="Rhea" id="RHEA:30235"/>
        <dbReference type="ChEBI" id="CHEBI:15377"/>
        <dbReference type="ChEBI" id="CHEBI:15378"/>
        <dbReference type="ChEBI" id="CHEBI:29985"/>
        <dbReference type="ChEBI" id="CHEBI:57540"/>
        <dbReference type="ChEBI" id="CHEBI:57945"/>
        <dbReference type="ChEBI" id="CHEBI:58066"/>
        <dbReference type="EC" id="1.2.1.88"/>
    </reaction>
</comment>
<evidence type="ECO:0000313" key="8">
    <source>
        <dbReference type="Proteomes" id="UP001165289"/>
    </source>
</evidence>
<dbReference type="PANTHER" id="PTHR42862">
    <property type="entry name" value="DELTA-1-PYRROLINE-5-CARBOXYLATE DEHYDROGENASE 1, ISOFORM A-RELATED"/>
    <property type="match status" value="1"/>
</dbReference>
<keyword evidence="3" id="KW-0560">Oxidoreductase</keyword>
<dbReference type="InterPro" id="IPR016163">
    <property type="entry name" value="Ald_DH_C"/>
</dbReference>
<name>A0AAV7K3L1_9METZ</name>
<evidence type="ECO:0000256" key="2">
    <source>
        <dbReference type="ARBA" id="ARBA00012884"/>
    </source>
</evidence>
<dbReference type="Gene3D" id="3.40.309.10">
    <property type="entry name" value="Aldehyde Dehydrogenase, Chain A, domain 2"/>
    <property type="match status" value="1"/>
</dbReference>
<dbReference type="GO" id="GO:0003842">
    <property type="term" value="F:L-glutamate gamma-semialdehyde dehydrogenase activity"/>
    <property type="evidence" value="ECO:0007669"/>
    <property type="project" value="UniProtKB-EC"/>
</dbReference>
<dbReference type="Pfam" id="PF00171">
    <property type="entry name" value="Aldedh"/>
    <property type="match status" value="1"/>
</dbReference>
<protein>
    <recommendedName>
        <fullName evidence="2">L-glutamate gamma-semialdehyde dehydrogenase</fullName>
        <ecNumber evidence="2">1.2.1.88</ecNumber>
    </recommendedName>
</protein>
<reference evidence="7 8" key="1">
    <citation type="journal article" date="2023" name="BMC Biol.">
        <title>The compact genome of the sponge Oopsacas minuta (Hexactinellida) is lacking key metazoan core genes.</title>
        <authorList>
            <person name="Santini S."/>
            <person name="Schenkelaars Q."/>
            <person name="Jourda C."/>
            <person name="Duchesne M."/>
            <person name="Belahbib H."/>
            <person name="Rocher C."/>
            <person name="Selva M."/>
            <person name="Riesgo A."/>
            <person name="Vervoort M."/>
            <person name="Leys S.P."/>
            <person name="Kodjabachian L."/>
            <person name="Le Bivic A."/>
            <person name="Borchiellini C."/>
            <person name="Claverie J.M."/>
            <person name="Renard E."/>
        </authorList>
    </citation>
    <scope>NUCLEOTIDE SEQUENCE [LARGE SCALE GENOMIC DNA]</scope>
    <source>
        <strain evidence="7">SPO-2</strain>
    </source>
</reference>
<comment type="caution">
    <text evidence="7">The sequence shown here is derived from an EMBL/GenBank/DDBJ whole genome shotgun (WGS) entry which is preliminary data.</text>
</comment>
<dbReference type="SUPFAM" id="SSF53720">
    <property type="entry name" value="ALDH-like"/>
    <property type="match status" value="1"/>
</dbReference>
<accession>A0AAV7K3L1</accession>
<evidence type="ECO:0000256" key="5">
    <source>
        <dbReference type="ARBA" id="ARBA00048142"/>
    </source>
</evidence>
<dbReference type="PANTHER" id="PTHR42862:SF1">
    <property type="entry name" value="DELTA-1-PYRROLINE-5-CARBOXYLATE DEHYDROGENASE 2, ISOFORM A-RELATED"/>
    <property type="match status" value="1"/>
</dbReference>
<proteinExistence type="predicted"/>
<sequence>MSVYYKLVGENINRYNTYPRIVGEAGGKNYHLAHESADGDSLVNGTVRSAFEYSGQKCSACSRLYVPRPLWENEVRDKLIERTQSLALSSPEDFTTFLTAVIDEKAFDRIKSYIDLAKQSPDTEILTGGGCDKTKGYFVEPTIILTTNPNHKLMREEIFGPVLTVFVYEPQYWEGVLTLVDESTTYSLTGSLFARDTGVIANATEKLRNSAGNYYINDKSTGSVVGQQPFGGTRSSGTNDKSGSIAYLLKWTSWMSIKENFIPLDKYNYPYMSEK</sequence>
<dbReference type="EMBL" id="JAKMXF010000221">
    <property type="protein sequence ID" value="KAI6654851.1"/>
    <property type="molecule type" value="Genomic_DNA"/>
</dbReference>
<keyword evidence="8" id="KW-1185">Reference proteome</keyword>
<evidence type="ECO:0000256" key="4">
    <source>
        <dbReference type="ARBA" id="ARBA00023027"/>
    </source>
</evidence>
<dbReference type="Proteomes" id="UP001165289">
    <property type="component" value="Unassembled WGS sequence"/>
</dbReference>
<comment type="pathway">
    <text evidence="1">Amino-acid degradation; L-proline degradation into L-glutamate; L-glutamate from L-proline: step 2/2.</text>
</comment>
<dbReference type="InterPro" id="IPR050485">
    <property type="entry name" value="Proline_metab_enzyme"/>
</dbReference>
<dbReference type="AlphaFoldDB" id="A0AAV7K3L1"/>
<dbReference type="Gene3D" id="3.40.605.10">
    <property type="entry name" value="Aldehyde Dehydrogenase, Chain A, domain 1"/>
    <property type="match status" value="1"/>
</dbReference>
<organism evidence="7 8">
    <name type="scientific">Oopsacas minuta</name>
    <dbReference type="NCBI Taxonomy" id="111878"/>
    <lineage>
        <taxon>Eukaryota</taxon>
        <taxon>Metazoa</taxon>
        <taxon>Porifera</taxon>
        <taxon>Hexactinellida</taxon>
        <taxon>Hexasterophora</taxon>
        <taxon>Lyssacinosida</taxon>
        <taxon>Leucopsacidae</taxon>
        <taxon>Oopsacas</taxon>
    </lineage>
</organism>
<dbReference type="GO" id="GO:0005759">
    <property type="term" value="C:mitochondrial matrix"/>
    <property type="evidence" value="ECO:0007669"/>
    <property type="project" value="TreeGrafter"/>
</dbReference>
<dbReference type="InterPro" id="IPR016160">
    <property type="entry name" value="Ald_DH_CS_CYS"/>
</dbReference>
<dbReference type="InterPro" id="IPR015590">
    <property type="entry name" value="Aldehyde_DH_dom"/>
</dbReference>
<dbReference type="PROSITE" id="PS00070">
    <property type="entry name" value="ALDEHYDE_DEHYDR_CYS"/>
    <property type="match status" value="1"/>
</dbReference>
<feature type="domain" description="Aldehyde dehydrogenase" evidence="6">
    <location>
        <begin position="8"/>
        <end position="254"/>
    </location>
</feature>
<dbReference type="FunFam" id="3.40.309.10:FF:000005">
    <property type="entry name" value="1-pyrroline-5-carboxylate dehydrogenase 1"/>
    <property type="match status" value="1"/>
</dbReference>